<dbReference type="InterPro" id="IPR000073">
    <property type="entry name" value="AB_hydrolase_1"/>
</dbReference>
<protein>
    <submittedName>
        <fullName evidence="3">2-hydroxy-6-oxohepta-2,4-dienoate hydrolase</fullName>
    </submittedName>
</protein>
<sequence>MAVKNIAIFEKEFDVSYEIVNPSKKQDIVFLHGWGSNKQIMKNAFENCLEDFRHIYIDMPGFGNTSNSYILHTKDYALVVEKLLYALNSNPVVIAGHSYGGKVATLLNPKNLVLLSSAGIVEDKPFNIKVKIFFAKLFNKLGFSKLTKAFRSKDVESMSENMYETFKNVVNEDFTKQFSRFENNALIFWGEDDKATSLESGKKIAKLIKKSKFKSYKEEHYFFCKYAEDIAKEIKNGIL</sequence>
<dbReference type="PANTHER" id="PTHR43798">
    <property type="entry name" value="MONOACYLGLYCEROL LIPASE"/>
    <property type="match status" value="1"/>
</dbReference>
<evidence type="ECO:0000313" key="3">
    <source>
        <dbReference type="EMBL" id="PKI81874.1"/>
    </source>
</evidence>
<dbReference type="KEGG" id="ahs:AHALO_0854"/>
<name>A0A2N1J5T5_9BACT</name>
<dbReference type="SUPFAM" id="SSF53474">
    <property type="entry name" value="alpha/beta-Hydrolases"/>
    <property type="match status" value="1"/>
</dbReference>
<proteinExistence type="predicted"/>
<dbReference type="Pfam" id="PF12697">
    <property type="entry name" value="Abhydrolase_6"/>
    <property type="match status" value="1"/>
</dbReference>
<accession>A0A2N1J5T5</accession>
<reference evidence="3 4" key="1">
    <citation type="submission" date="2017-09" db="EMBL/GenBank/DDBJ databases">
        <title>Genomics of the genus Arcobacter.</title>
        <authorList>
            <person name="Perez-Cataluna A."/>
            <person name="Figueras M.J."/>
            <person name="Salas-Masso N."/>
        </authorList>
    </citation>
    <scope>NUCLEOTIDE SEQUENCE [LARGE SCALE GENOMIC DNA]</scope>
    <source>
        <strain evidence="3 4">DSM 18005</strain>
    </source>
</reference>
<evidence type="ECO:0000313" key="4">
    <source>
        <dbReference type="Proteomes" id="UP000233248"/>
    </source>
</evidence>
<evidence type="ECO:0000256" key="1">
    <source>
        <dbReference type="ARBA" id="ARBA00022801"/>
    </source>
</evidence>
<keyword evidence="4" id="KW-1185">Reference proteome</keyword>
<dbReference type="EMBL" id="NXIF01000007">
    <property type="protein sequence ID" value="PKI81874.1"/>
    <property type="molecule type" value="Genomic_DNA"/>
</dbReference>
<gene>
    <name evidence="3" type="ORF">CP960_01895</name>
</gene>
<dbReference type="GO" id="GO:0016020">
    <property type="term" value="C:membrane"/>
    <property type="evidence" value="ECO:0007669"/>
    <property type="project" value="TreeGrafter"/>
</dbReference>
<dbReference type="Gene3D" id="3.40.50.1820">
    <property type="entry name" value="alpha/beta hydrolase"/>
    <property type="match status" value="1"/>
</dbReference>
<dbReference type="Proteomes" id="UP000233248">
    <property type="component" value="Unassembled WGS sequence"/>
</dbReference>
<dbReference type="GO" id="GO:0016787">
    <property type="term" value="F:hydrolase activity"/>
    <property type="evidence" value="ECO:0007669"/>
    <property type="project" value="UniProtKB-KW"/>
</dbReference>
<evidence type="ECO:0000259" key="2">
    <source>
        <dbReference type="Pfam" id="PF12697"/>
    </source>
</evidence>
<feature type="domain" description="AB hydrolase-1" evidence="2">
    <location>
        <begin position="28"/>
        <end position="158"/>
    </location>
</feature>
<dbReference type="InterPro" id="IPR050266">
    <property type="entry name" value="AB_hydrolase_sf"/>
</dbReference>
<keyword evidence="1 3" id="KW-0378">Hydrolase</keyword>
<dbReference type="InterPro" id="IPR029058">
    <property type="entry name" value="AB_hydrolase_fold"/>
</dbReference>
<dbReference type="PANTHER" id="PTHR43798:SF31">
    <property type="entry name" value="AB HYDROLASE SUPERFAMILY PROTEIN YCLE"/>
    <property type="match status" value="1"/>
</dbReference>
<comment type="caution">
    <text evidence="3">The sequence shown here is derived from an EMBL/GenBank/DDBJ whole genome shotgun (WGS) entry which is preliminary data.</text>
</comment>
<dbReference type="RefSeq" id="WP_101183543.1">
    <property type="nucleotide sequence ID" value="NZ_CP031218.1"/>
</dbReference>
<dbReference type="AlphaFoldDB" id="A0A2N1J5T5"/>
<dbReference type="OrthoDB" id="9808398at2"/>
<organism evidence="3 4">
    <name type="scientific">Malaciobacter halophilus</name>
    <dbReference type="NCBI Taxonomy" id="197482"/>
    <lineage>
        <taxon>Bacteria</taxon>
        <taxon>Pseudomonadati</taxon>
        <taxon>Campylobacterota</taxon>
        <taxon>Epsilonproteobacteria</taxon>
        <taxon>Campylobacterales</taxon>
        <taxon>Arcobacteraceae</taxon>
        <taxon>Malaciobacter</taxon>
    </lineage>
</organism>